<dbReference type="InterPro" id="IPR049458">
    <property type="entry name" value="EpsG-like"/>
</dbReference>
<feature type="transmembrane region" description="Helical" evidence="1">
    <location>
        <begin position="27"/>
        <end position="45"/>
    </location>
</feature>
<dbReference type="EMBL" id="MSAE01000004">
    <property type="protein sequence ID" value="PUX17243.1"/>
    <property type="molecule type" value="Genomic_DNA"/>
</dbReference>
<dbReference type="Proteomes" id="UP000469927">
    <property type="component" value="Unassembled WGS sequence"/>
</dbReference>
<accession>A0A2T7AXJ6</accession>
<evidence type="ECO:0000313" key="5">
    <source>
        <dbReference type="Proteomes" id="UP000469927"/>
    </source>
</evidence>
<feature type="transmembrane region" description="Helical" evidence="1">
    <location>
        <begin position="163"/>
        <end position="187"/>
    </location>
</feature>
<protein>
    <submittedName>
        <fullName evidence="3">EpsG family protein</fullName>
    </submittedName>
</protein>
<dbReference type="OrthoDB" id="6521070at2"/>
<keyword evidence="1" id="KW-0472">Membrane</keyword>
<feature type="transmembrane region" description="Helical" evidence="1">
    <location>
        <begin position="326"/>
        <end position="345"/>
    </location>
</feature>
<feature type="transmembrane region" description="Helical" evidence="1">
    <location>
        <begin position="237"/>
        <end position="260"/>
    </location>
</feature>
<dbReference type="AlphaFoldDB" id="A0A2T7AXJ6"/>
<reference evidence="2 5" key="2">
    <citation type="submission" date="2019-08" db="EMBL/GenBank/DDBJ databases">
        <title>Prevalence, distribution, and phylogeny of type two toxin-antitoxin genes possessed by Cronobacter species where C. sakazakii homologs follow sequence type lineages.</title>
        <authorList>
            <person name="Finkelstein S."/>
            <person name="Negrete F."/>
            <person name="Jang H."/>
            <person name="Gopinath G.R."/>
            <person name="Tall B.D."/>
        </authorList>
    </citation>
    <scope>NUCLEOTIDE SEQUENCE [LARGE SCALE GENOMIC DNA]</scope>
    <source>
        <strain evidence="2 5">MOD1_GK1257</strain>
    </source>
</reference>
<dbReference type="Pfam" id="PF14897">
    <property type="entry name" value="EpsG"/>
    <property type="match status" value="1"/>
</dbReference>
<proteinExistence type="predicted"/>
<feature type="transmembrane region" description="Helical" evidence="1">
    <location>
        <begin position="272"/>
        <end position="290"/>
    </location>
</feature>
<name>A0A2T7AXJ6_9ENTR</name>
<organism evidence="3 4">
    <name type="scientific">Cronobacter muytjensii</name>
    <dbReference type="NCBI Taxonomy" id="413501"/>
    <lineage>
        <taxon>Bacteria</taxon>
        <taxon>Pseudomonadati</taxon>
        <taxon>Pseudomonadota</taxon>
        <taxon>Gammaproteobacteria</taxon>
        <taxon>Enterobacterales</taxon>
        <taxon>Enterobacteriaceae</taxon>
        <taxon>Cronobacter</taxon>
    </lineage>
</organism>
<dbReference type="RefSeq" id="WP_075192411.1">
    <property type="nucleotide sequence ID" value="NZ_JADKNN010000001.1"/>
</dbReference>
<evidence type="ECO:0000313" key="3">
    <source>
        <dbReference type="EMBL" id="PUX17243.1"/>
    </source>
</evidence>
<evidence type="ECO:0000313" key="4">
    <source>
        <dbReference type="Proteomes" id="UP000244378"/>
    </source>
</evidence>
<feature type="transmembrane region" description="Helical" evidence="1">
    <location>
        <begin position="94"/>
        <end position="110"/>
    </location>
</feature>
<dbReference type="Proteomes" id="UP000244378">
    <property type="component" value="Unassembled WGS sequence"/>
</dbReference>
<keyword evidence="1" id="KW-1133">Transmembrane helix</keyword>
<sequence>MWLLQAVFIIIVPLCFAQTLTNNNYVYTRFNLVLFFIVLSVVAGLRISSPDYENYFTYFNLLSGGADFKEINIVAPDPVFAYINYGLSYLWKDPVVLFMTFSILSVGLNLKCFKDYSPYFFLCILMYVSHTYVAREMMQIRAGLSCAICLYSIRYILQRKILIFALLILLASSIHLGAIIFSCSYFIGNLNSSKKKIILILLASFCVAVIFPLGAVLKSLPNIDALSRVQYYSNSTYGVSSGVFNNLVIIKGLVIIALMLSYHEELCKCSKYYLVSFNLYVFSVVWYLLWNDFEIVAARIATFFSITEVLLLSYIPLLAKNKINKILCTIGIVLIAAIIFSLNQITGKWDDVILPFYDFWEY</sequence>
<dbReference type="EMBL" id="WAGD01000024">
    <property type="protein sequence ID" value="KAB0880649.1"/>
    <property type="molecule type" value="Genomic_DNA"/>
</dbReference>
<feature type="transmembrane region" description="Helical" evidence="1">
    <location>
        <begin position="116"/>
        <end position="133"/>
    </location>
</feature>
<keyword evidence="1" id="KW-0812">Transmembrane</keyword>
<feature type="transmembrane region" description="Helical" evidence="1">
    <location>
        <begin position="296"/>
        <end position="319"/>
    </location>
</feature>
<evidence type="ECO:0000313" key="2">
    <source>
        <dbReference type="EMBL" id="KAB0880649.1"/>
    </source>
</evidence>
<keyword evidence="5" id="KW-1185">Reference proteome</keyword>
<gene>
    <name evidence="3" type="ORF">AUN14_03555</name>
    <name evidence="2" type="ORF">FZI19_09385</name>
</gene>
<evidence type="ECO:0000256" key="1">
    <source>
        <dbReference type="SAM" id="Phobius"/>
    </source>
</evidence>
<feature type="transmembrane region" description="Helical" evidence="1">
    <location>
        <begin position="199"/>
        <end position="217"/>
    </location>
</feature>
<comment type="caution">
    <text evidence="3">The sequence shown here is derived from an EMBL/GenBank/DDBJ whole genome shotgun (WGS) entry which is preliminary data.</text>
</comment>
<reference evidence="3 4" key="1">
    <citation type="submission" date="2016-12" db="EMBL/GenBank/DDBJ databases">
        <title>Analysis of the Molecular Diversity Among Cronobacter Species Isolated from Filth Flies Using a Pan Genomic DNA Microarray.</title>
        <authorList>
            <person name="Pava-Ripoll M."/>
            <person name="Tall B."/>
            <person name="Farber J."/>
            <person name="Fanning S."/>
            <person name="Lehner A."/>
            <person name="Stephan R."/>
            <person name="Pagotto F."/>
            <person name="Iverson C."/>
            <person name="Ziobro G."/>
            <person name="Miller A."/>
            <person name="Pearson R."/>
            <person name="Yan Q."/>
            <person name="Kim M."/>
            <person name="Jeong S."/>
            <person name="Park J."/>
            <person name="Jun S."/>
            <person name="Choi H."/>
            <person name="Chung T."/>
            <person name="Yoo Y."/>
            <person name="Park E."/>
            <person name="Hwang S."/>
            <person name="Lee B."/>
            <person name="Sathyamoorthy V."/>
            <person name="Carter L."/>
            <person name="Mammel M."/>
            <person name="Jackson S."/>
            <person name="Kothary M."/>
            <person name="Patel I."/>
            <person name="Grim C."/>
            <person name="Gopinath G."/>
            <person name="Gangiredla J."/>
            <person name="Chase H."/>
        </authorList>
    </citation>
    <scope>NUCLEOTIDE SEQUENCE [LARGE SCALE GENOMIC DNA]</scope>
    <source>
        <strain evidence="3 4">MOD1-Md1s</strain>
    </source>
</reference>